<dbReference type="Proteomes" id="UP000318384">
    <property type="component" value="Chromosome"/>
</dbReference>
<protein>
    <submittedName>
        <fullName evidence="1">Uncharacterized protein</fullName>
    </submittedName>
</protein>
<sequence>MTFYATHYQTGEDIRPGDYISLAGSPGKVLFVLGLPGVPEGWESPEEWLGTTEGYMLEVEGMGWVFEHESDEDLEFVKRKQ</sequence>
<dbReference type="RefSeq" id="WP_145180061.1">
    <property type="nucleotide sequence ID" value="NZ_CP037422.1"/>
</dbReference>
<keyword evidence="2" id="KW-1185">Reference proteome</keyword>
<dbReference type="EMBL" id="CP037422">
    <property type="protein sequence ID" value="QDU12109.1"/>
    <property type="molecule type" value="Genomic_DNA"/>
</dbReference>
<gene>
    <name evidence="1" type="ORF">V202x_55340</name>
</gene>
<evidence type="ECO:0000313" key="2">
    <source>
        <dbReference type="Proteomes" id="UP000318384"/>
    </source>
</evidence>
<name>A0A517X3P2_9PLAN</name>
<organism evidence="1 2">
    <name type="scientific">Gimesia aquarii</name>
    <dbReference type="NCBI Taxonomy" id="2527964"/>
    <lineage>
        <taxon>Bacteria</taxon>
        <taxon>Pseudomonadati</taxon>
        <taxon>Planctomycetota</taxon>
        <taxon>Planctomycetia</taxon>
        <taxon>Planctomycetales</taxon>
        <taxon>Planctomycetaceae</taxon>
        <taxon>Gimesia</taxon>
    </lineage>
</organism>
<proteinExistence type="predicted"/>
<reference evidence="1 2" key="1">
    <citation type="submission" date="2019-03" db="EMBL/GenBank/DDBJ databases">
        <title>Deep-cultivation of Planctomycetes and their phenomic and genomic characterization uncovers novel biology.</title>
        <authorList>
            <person name="Wiegand S."/>
            <person name="Jogler M."/>
            <person name="Boedeker C."/>
            <person name="Pinto D."/>
            <person name="Vollmers J."/>
            <person name="Rivas-Marin E."/>
            <person name="Kohn T."/>
            <person name="Peeters S.H."/>
            <person name="Heuer A."/>
            <person name="Rast P."/>
            <person name="Oberbeckmann S."/>
            <person name="Bunk B."/>
            <person name="Jeske O."/>
            <person name="Meyerdierks A."/>
            <person name="Storesund J.E."/>
            <person name="Kallscheuer N."/>
            <person name="Luecker S."/>
            <person name="Lage O.M."/>
            <person name="Pohl T."/>
            <person name="Merkel B.J."/>
            <person name="Hornburger P."/>
            <person name="Mueller R.-W."/>
            <person name="Bruemmer F."/>
            <person name="Labrenz M."/>
            <person name="Spormann A.M."/>
            <person name="Op den Camp H."/>
            <person name="Overmann J."/>
            <person name="Amann R."/>
            <person name="Jetten M.S.M."/>
            <person name="Mascher T."/>
            <person name="Medema M.H."/>
            <person name="Devos D.P."/>
            <person name="Kaster A.-K."/>
            <person name="Ovreas L."/>
            <person name="Rohde M."/>
            <person name="Galperin M.Y."/>
            <person name="Jogler C."/>
        </authorList>
    </citation>
    <scope>NUCLEOTIDE SEQUENCE [LARGE SCALE GENOMIC DNA]</scope>
    <source>
        <strain evidence="1 2">V202</strain>
    </source>
</reference>
<accession>A0A517X3P2</accession>
<evidence type="ECO:0000313" key="1">
    <source>
        <dbReference type="EMBL" id="QDU12109.1"/>
    </source>
</evidence>
<dbReference type="AlphaFoldDB" id="A0A517X3P2"/>